<dbReference type="InterPro" id="IPR050173">
    <property type="entry name" value="ABC_transporter_C-like"/>
</dbReference>
<dbReference type="PROSITE" id="PS50929">
    <property type="entry name" value="ABC_TM1F"/>
    <property type="match status" value="2"/>
</dbReference>
<evidence type="ECO:0000256" key="9">
    <source>
        <dbReference type="SAM" id="Coils"/>
    </source>
</evidence>
<dbReference type="SMART" id="SM00382">
    <property type="entry name" value="AAA"/>
    <property type="match status" value="2"/>
</dbReference>
<dbReference type="OrthoDB" id="6500128at2759"/>
<evidence type="ECO:0000256" key="4">
    <source>
        <dbReference type="ARBA" id="ARBA00022692"/>
    </source>
</evidence>
<sequence length="1417" mass="159686">MGDSFDPEKQEGTQLVRQKRLLSFLQSKKVPPLPSEEERKPYGEKHANVLSRLFFWWLFPTLNVGYKRTIQPEDLFVVEGDIAVEQMNQKFQKHFSAYYDNARRAHLAKKAEERGESSEKSSVSEDEDMKDFEMPAWLPVKAIARTFGAQYAVATLFLILADLAQTCNPLQSRKLIQFVEARALGLNVHIGKGLGYAFGTTILVFLSGLFVNHAFYRAMLTGAQIKAVLTKAILEKSFRINGESQHRYPPGKITSMMSTDLQRIDFAMAFQQFIFAAPIPLGVSIGILIYNIGPISLVGVGVLILFLLGIAIAGKFLLKYRKLANVFTDERVNAIKEVVQNLRIIKFYTWEVPYSEKIRKIRAKEMNTLFRTQVVRNFIISMGMSLPIISSMVSFLSLYALKSGKGGAASIFSSLSLFNVLAQEVLLIPMALTTGVDAFIGLKRVGKFLCSGELRPSDVTHYLTGVSPEKDKSIVVDDASFVWEFFEEEDKPAKDTDKSKKKEKKEKKNKEIKTEEDKIVRVKDKLILDKISLSVKRGEFIVITGSIGTGKSSLLSAIAGTMKCSGGKVYVADSIVHCGSPWVQNETVKENIVFGLPYDEKLYNEVIYSCSLENDLEILPAGDLTEIGERGITLSGGQKARINLARAVYANKNIVLLDDVLSAVDAKVGKHIMKNCLMGLLSDRTRLLVTHQLSLIQDADRIVYVPGDGSIETGTLQELMASSDGFRNLMAFNSENHDDDDEEQIEEVEIQKDKESSGGLTKVSSVDSDYAIRKETNELIREISRSDIEKTSAFDEEDLHKDYQKNRTKDGRLFKDEEKAVNRIKFEVYKSYFKAGQGIFPYYSIIPISLLIIILSTFTQIFSNTWLSYWLDHKFKHRADSFYIGFYIMFSFLSFFLLTLQFMVLAYLSNNAARTLNIKAMDKLMRAPMSFMDTTPMGRILNRFTKDTDVLDNEIGDQTRIFSFILPSIIGVVILCICYLPWFAISIPFLAFIFFAIADYYQASAREIKRLEATQRSFVYNSFNETLGGMATIKAYNAEGRFLHRNAMSIDKTNEAYYVSIANQRWLGIHLDVIATLFSLIIALLSVNRVFNISAASVGLLLSYVLEIAGQLSMVLRIYTQLENEMNSVERLHSYANYLPQEAPAIIDGNRPRVTWPEKGEIKFERVSMAYREGLPLALKDLTVSVKSNEKVGICGRTGAGKSSIMGTLFRLSELSSGRIIIDDVDISTIGLTDLRSKLSIIPQDPILFRGTIRSNLDPFGDYSDEALLDSMKRANLIEKEIVHPSELTSMKHKFELGHVVEEEGSNYSLGERQLIVFARALVQNSKILVLDEATSSVDYETDSKIQETIKREFNDCTILCIAHRLRTIINYDKILVLDKGTVKEFDTPRSLFDIEDSIFRQMCDKAGIVADDFQTN</sequence>
<dbReference type="SUPFAM" id="SSF90123">
    <property type="entry name" value="ABC transporter transmembrane region"/>
    <property type="match status" value="2"/>
</dbReference>
<dbReference type="Proteomes" id="UP000005222">
    <property type="component" value="Chromosome N"/>
</dbReference>
<feature type="transmembrane region" description="Helical" evidence="10">
    <location>
        <begin position="1099"/>
        <end position="1119"/>
    </location>
</feature>
<feature type="transmembrane region" description="Helical" evidence="10">
    <location>
        <begin position="295"/>
        <end position="318"/>
    </location>
</feature>
<evidence type="ECO:0000256" key="8">
    <source>
        <dbReference type="ARBA" id="ARBA00023136"/>
    </source>
</evidence>
<dbReference type="GO" id="GO:0005886">
    <property type="term" value="C:plasma membrane"/>
    <property type="evidence" value="ECO:0007669"/>
    <property type="project" value="TreeGrafter"/>
</dbReference>
<evidence type="ECO:0000256" key="6">
    <source>
        <dbReference type="ARBA" id="ARBA00022840"/>
    </source>
</evidence>
<dbReference type="InParanoid" id="G8Y090"/>
<evidence type="ECO:0000256" key="10">
    <source>
        <dbReference type="SAM" id="Phobius"/>
    </source>
</evidence>
<feature type="transmembrane region" description="Helical" evidence="10">
    <location>
        <begin position="266"/>
        <end position="289"/>
    </location>
</feature>
<feature type="domain" description="ABC transporter" evidence="11">
    <location>
        <begin position="512"/>
        <end position="732"/>
    </location>
</feature>
<keyword evidence="3" id="KW-0813">Transport</keyword>
<evidence type="ECO:0000313" key="14">
    <source>
        <dbReference type="Proteomes" id="UP000005222"/>
    </source>
</evidence>
<dbReference type="eggNOG" id="KOG0054">
    <property type="taxonomic scope" value="Eukaryota"/>
</dbReference>
<dbReference type="InterPro" id="IPR003439">
    <property type="entry name" value="ABC_transporter-like_ATP-bd"/>
</dbReference>
<dbReference type="FunFam" id="3.40.50.300:FF:000565">
    <property type="entry name" value="ABC bile acid transporter"/>
    <property type="match status" value="1"/>
</dbReference>
<dbReference type="InterPro" id="IPR027417">
    <property type="entry name" value="P-loop_NTPase"/>
</dbReference>
<evidence type="ECO:0000256" key="2">
    <source>
        <dbReference type="ARBA" id="ARBA00009726"/>
    </source>
</evidence>
<feature type="transmembrane region" description="Helical" evidence="10">
    <location>
        <begin position="1067"/>
        <end position="1087"/>
    </location>
</feature>
<name>G8Y090_PICSO</name>
<evidence type="ECO:0000256" key="3">
    <source>
        <dbReference type="ARBA" id="ARBA00022448"/>
    </source>
</evidence>
<dbReference type="InterPro" id="IPR017871">
    <property type="entry name" value="ABC_transporter-like_CS"/>
</dbReference>
<feature type="domain" description="ABC transporter" evidence="11">
    <location>
        <begin position="1162"/>
        <end position="1405"/>
    </location>
</feature>
<dbReference type="PROSITE" id="PS00211">
    <property type="entry name" value="ABC_TRANSPORTER_1"/>
    <property type="match status" value="2"/>
</dbReference>
<feature type="coiled-coil region" evidence="9">
    <location>
        <begin position="498"/>
        <end position="525"/>
    </location>
</feature>
<dbReference type="FunCoup" id="G8Y090">
    <property type="interactions" value="442"/>
</dbReference>
<dbReference type="CDD" id="cd18597">
    <property type="entry name" value="ABC_6TM_YOR1_D1_like"/>
    <property type="match status" value="1"/>
</dbReference>
<evidence type="ECO:0000256" key="5">
    <source>
        <dbReference type="ARBA" id="ARBA00022741"/>
    </source>
</evidence>
<evidence type="ECO:0000313" key="13">
    <source>
        <dbReference type="EMBL" id="CCE87349.1"/>
    </source>
</evidence>
<accession>G8Y090</accession>
<feature type="domain" description="ABC transmembrane type-1" evidence="12">
    <location>
        <begin position="152"/>
        <end position="437"/>
    </location>
</feature>
<evidence type="ECO:0000256" key="1">
    <source>
        <dbReference type="ARBA" id="ARBA00004141"/>
    </source>
</evidence>
<keyword evidence="14" id="KW-1185">Reference proteome</keyword>
<dbReference type="Gene3D" id="3.40.50.300">
    <property type="entry name" value="P-loop containing nucleotide triphosphate hydrolases"/>
    <property type="match status" value="2"/>
</dbReference>
<comment type="similarity">
    <text evidence="2">Belongs to the ABC transporter superfamily. ABCC family. Conjugate transporter (TC 3.A.1.208) subfamily.</text>
</comment>
<dbReference type="PANTHER" id="PTHR24223:SF456">
    <property type="entry name" value="MULTIDRUG RESISTANCE-ASSOCIATED PROTEIN LETHAL(2)03659"/>
    <property type="match status" value="1"/>
</dbReference>
<keyword evidence="6" id="KW-0067">ATP-binding</keyword>
<dbReference type="CDD" id="cd03244">
    <property type="entry name" value="ABCC_MRP_domain2"/>
    <property type="match status" value="1"/>
</dbReference>
<dbReference type="SUPFAM" id="SSF52540">
    <property type="entry name" value="P-loop containing nucleoside triphosphate hydrolases"/>
    <property type="match status" value="2"/>
</dbReference>
<keyword evidence="8 10" id="KW-0472">Membrane</keyword>
<dbReference type="PROSITE" id="PS50893">
    <property type="entry name" value="ABC_TRANSPORTER_2"/>
    <property type="match status" value="2"/>
</dbReference>
<dbReference type="GO" id="GO:0016887">
    <property type="term" value="F:ATP hydrolysis activity"/>
    <property type="evidence" value="ECO:0007669"/>
    <property type="project" value="InterPro"/>
</dbReference>
<organism evidence="13 14">
    <name type="scientific">Pichia sorbitophila (strain ATCC MYA-4447 / BCRC 22081 / CBS 7064 / NBRC 10061 / NRRL Y-12695)</name>
    <name type="common">Hybrid yeast</name>
    <dbReference type="NCBI Taxonomy" id="559304"/>
    <lineage>
        <taxon>Eukaryota</taxon>
        <taxon>Fungi</taxon>
        <taxon>Dikarya</taxon>
        <taxon>Ascomycota</taxon>
        <taxon>Saccharomycotina</taxon>
        <taxon>Pichiomycetes</taxon>
        <taxon>Debaryomycetaceae</taxon>
        <taxon>Millerozyma</taxon>
    </lineage>
</organism>
<evidence type="ECO:0000259" key="11">
    <source>
        <dbReference type="PROSITE" id="PS50893"/>
    </source>
</evidence>
<dbReference type="GO" id="GO:0008559">
    <property type="term" value="F:ABC-type xenobiotic transporter activity"/>
    <property type="evidence" value="ECO:0007669"/>
    <property type="project" value="TreeGrafter"/>
</dbReference>
<dbReference type="InterPro" id="IPR003593">
    <property type="entry name" value="AAA+_ATPase"/>
</dbReference>
<evidence type="ECO:0000259" key="12">
    <source>
        <dbReference type="PROSITE" id="PS50929"/>
    </source>
</evidence>
<feature type="transmembrane region" description="Helical" evidence="10">
    <location>
        <begin position="378"/>
        <end position="401"/>
    </location>
</feature>
<gene>
    <name evidence="13" type="primary">Piso0_005899</name>
    <name evidence="13" type="ORF">GNLVRS01_PISO0N25005g</name>
</gene>
<dbReference type="PANTHER" id="PTHR24223">
    <property type="entry name" value="ATP-BINDING CASSETTE SUB-FAMILY C"/>
    <property type="match status" value="1"/>
</dbReference>
<dbReference type="EMBL" id="FO082046">
    <property type="protein sequence ID" value="CCE87349.1"/>
    <property type="molecule type" value="Genomic_DNA"/>
</dbReference>
<keyword evidence="9" id="KW-0175">Coiled coil</keyword>
<keyword evidence="5" id="KW-0547">Nucleotide-binding</keyword>
<dbReference type="Gene3D" id="1.20.1560.10">
    <property type="entry name" value="ABC transporter type 1, transmembrane domain"/>
    <property type="match status" value="2"/>
</dbReference>
<feature type="domain" description="ABC transmembrane type-1" evidence="12">
    <location>
        <begin position="848"/>
        <end position="1124"/>
    </location>
</feature>
<protein>
    <submittedName>
        <fullName evidence="13">Piso0_005899 protein</fullName>
    </submittedName>
</protein>
<dbReference type="Pfam" id="PF00005">
    <property type="entry name" value="ABC_tran"/>
    <property type="match status" value="2"/>
</dbReference>
<keyword evidence="7 10" id="KW-1133">Transmembrane helix</keyword>
<dbReference type="FunFam" id="1.20.1560.10:FF:000010">
    <property type="entry name" value="Multidrug resistance-associated ABC transporter"/>
    <property type="match status" value="1"/>
</dbReference>
<dbReference type="InterPro" id="IPR011527">
    <property type="entry name" value="ABC1_TM_dom"/>
</dbReference>
<dbReference type="OMA" id="QVTDAWT"/>
<dbReference type="FunFam" id="3.40.50.300:FF:001750">
    <property type="entry name" value="ATP-binding cassette transporter"/>
    <property type="match status" value="1"/>
</dbReference>
<feature type="transmembrane region" description="Helical" evidence="10">
    <location>
        <begin position="194"/>
        <end position="216"/>
    </location>
</feature>
<dbReference type="HOGENOM" id="CLU_000604_27_3_1"/>
<dbReference type="STRING" id="559304.G8Y090"/>
<dbReference type="InterPro" id="IPR036640">
    <property type="entry name" value="ABC1_TM_sf"/>
</dbReference>
<dbReference type="Pfam" id="PF00664">
    <property type="entry name" value="ABC_membrane"/>
    <property type="match status" value="2"/>
</dbReference>
<dbReference type="CDD" id="cd18606">
    <property type="entry name" value="ABC_6TM_YOR1_D2_like"/>
    <property type="match status" value="1"/>
</dbReference>
<feature type="transmembrane region" description="Helical" evidence="10">
    <location>
        <begin position="840"/>
        <end position="862"/>
    </location>
</feature>
<feature type="transmembrane region" description="Helical" evidence="10">
    <location>
        <begin position="964"/>
        <end position="997"/>
    </location>
</feature>
<feature type="transmembrane region" description="Helical" evidence="10">
    <location>
        <begin position="421"/>
        <end position="442"/>
    </location>
</feature>
<feature type="transmembrane region" description="Helical" evidence="10">
    <location>
        <begin position="882"/>
        <end position="908"/>
    </location>
</feature>
<reference evidence="13 14" key="1">
    <citation type="journal article" date="2012" name="G3 (Bethesda)">
        <title>Pichia sorbitophila, an interspecies yeast hybrid reveals early steps of genome resolution following polyploidization.</title>
        <authorList>
            <person name="Leh Louis V."/>
            <person name="Despons L."/>
            <person name="Friedrich A."/>
            <person name="Martin T."/>
            <person name="Durrens P."/>
            <person name="Casaregola S."/>
            <person name="Neuveglise C."/>
            <person name="Fairhead C."/>
            <person name="Marck C."/>
            <person name="Cruz J.A."/>
            <person name="Straub M.L."/>
            <person name="Kugler V."/>
            <person name="Sacerdot C."/>
            <person name="Uzunov Z."/>
            <person name="Thierry A."/>
            <person name="Weiss S."/>
            <person name="Bleykasten C."/>
            <person name="De Montigny J."/>
            <person name="Jacques N."/>
            <person name="Jung P."/>
            <person name="Lemaire M."/>
            <person name="Mallet S."/>
            <person name="Morel G."/>
            <person name="Richard G.F."/>
            <person name="Sarkar A."/>
            <person name="Savel G."/>
            <person name="Schacherer J."/>
            <person name="Seret M.L."/>
            <person name="Talla E."/>
            <person name="Samson G."/>
            <person name="Jubin C."/>
            <person name="Poulain J."/>
            <person name="Vacherie B."/>
            <person name="Barbe V."/>
            <person name="Pelletier E."/>
            <person name="Sherman D.J."/>
            <person name="Westhof E."/>
            <person name="Weissenbach J."/>
            <person name="Baret P.V."/>
            <person name="Wincker P."/>
            <person name="Gaillardin C."/>
            <person name="Dujon B."/>
            <person name="Souciet J.L."/>
        </authorList>
    </citation>
    <scope>NUCLEOTIDE SEQUENCE [LARGE SCALE GENOMIC DNA]</scope>
    <source>
        <strain evidence="14">ATCC MYA-4447 / BCRC 22081 / CBS 7064 / NBRC 10061 / NRRL Y-12695</strain>
    </source>
</reference>
<dbReference type="GO" id="GO:0005524">
    <property type="term" value="F:ATP binding"/>
    <property type="evidence" value="ECO:0007669"/>
    <property type="project" value="UniProtKB-KW"/>
</dbReference>
<keyword evidence="4 10" id="KW-0812">Transmembrane</keyword>
<evidence type="ECO:0000256" key="7">
    <source>
        <dbReference type="ARBA" id="ARBA00022989"/>
    </source>
</evidence>
<comment type="subcellular location">
    <subcellularLocation>
        <location evidence="1">Membrane</location>
        <topology evidence="1">Multi-pass membrane protein</topology>
    </subcellularLocation>
</comment>
<proteinExistence type="inferred from homology"/>
<dbReference type="CDD" id="cd03250">
    <property type="entry name" value="ABCC_MRP_domain1"/>
    <property type="match status" value="1"/>
</dbReference>